<keyword evidence="3" id="KW-1185">Reference proteome</keyword>
<reference evidence="2" key="2">
    <citation type="submission" date="2013-10" db="EMBL/GenBank/DDBJ databases">
        <authorList>
            <person name="Aslett M."/>
        </authorList>
    </citation>
    <scope>NUCLEOTIDE SEQUENCE [LARGE SCALE GENOMIC DNA]</scope>
    <source>
        <strain evidence="2">Houghton</strain>
    </source>
</reference>
<dbReference type="RefSeq" id="XP_013247897.1">
    <property type="nucleotide sequence ID" value="XM_013392443.1"/>
</dbReference>
<evidence type="ECO:0000313" key="2">
    <source>
        <dbReference type="EMBL" id="CDI82873.1"/>
    </source>
</evidence>
<feature type="region of interest" description="Disordered" evidence="1">
    <location>
        <begin position="328"/>
        <end position="366"/>
    </location>
</feature>
<evidence type="ECO:0000313" key="3">
    <source>
        <dbReference type="Proteomes" id="UP000018050"/>
    </source>
</evidence>
<dbReference type="GeneID" id="25268739"/>
<proteinExistence type="predicted"/>
<dbReference type="Proteomes" id="UP000018050">
    <property type="component" value="Unassembled WGS sequence"/>
</dbReference>
<accession>U6GU97</accession>
<dbReference type="AlphaFoldDB" id="U6GU97"/>
<evidence type="ECO:0000256" key="1">
    <source>
        <dbReference type="SAM" id="MobiDB-lite"/>
    </source>
</evidence>
<gene>
    <name evidence="2" type="ORF">EAH_00006690</name>
</gene>
<reference evidence="2" key="1">
    <citation type="submission" date="2013-10" db="EMBL/GenBank/DDBJ databases">
        <title>Genomic analysis of the causative agents of coccidiosis in chickens.</title>
        <authorList>
            <person name="Reid A.J."/>
            <person name="Blake D."/>
            <person name="Billington K."/>
            <person name="Browne H."/>
            <person name="Dunn M."/>
            <person name="Hung S."/>
            <person name="Kawahara F."/>
            <person name="Miranda-Saavedra D."/>
            <person name="Mourier T."/>
            <person name="Nagra H."/>
            <person name="Otto T.D."/>
            <person name="Rawlings N."/>
            <person name="Sanchez A."/>
            <person name="Sanders M."/>
            <person name="Subramaniam C."/>
            <person name="Tay Y."/>
            <person name="Dear P."/>
            <person name="Doerig C."/>
            <person name="Gruber A."/>
            <person name="Parkinson J."/>
            <person name="Shirley M."/>
            <person name="Wan K.L."/>
            <person name="Berriman M."/>
            <person name="Tomley F."/>
            <person name="Pain A."/>
        </authorList>
    </citation>
    <scope>NUCLEOTIDE SEQUENCE [LARGE SCALE GENOMIC DNA]</scope>
    <source>
        <strain evidence="2">Houghton</strain>
    </source>
</reference>
<name>U6GU97_EIMAC</name>
<dbReference type="OMA" id="FLEMFTP"/>
<dbReference type="EMBL" id="HG672842">
    <property type="protein sequence ID" value="CDI82873.1"/>
    <property type="molecule type" value="Genomic_DNA"/>
</dbReference>
<sequence>MTADAGIASLPKPGSNVKILDDFLHASEPVFTVQAVEGQSASVDGFEQTVDVVKLIFAPNPVEVGFVDTALNGSWRTVESEDPDISARFLDFATQNGYGEALETGRKTGDFGGLLRSLKEHSSVIEILQTVLLQHALPGCLPLNATSLMMQTSLLLARLLEKFMAGSSLMGPVGQEIADNPVNRAYLTPTHSPIQEIGRNAQVRTQCLVGVFAELGLNAAPAENLSCYSHWRREQRLKGRHGLLPVGSLSRCNSDCLVKAALRKDWSNKETEKHRKAYRLRRHDTIIGDALRMATFYSSDEILELDQAVAAAWLAGKLLLDAAREQTKSVESEAGPSSRAEPEPQQADSEGSRLSPGGVHALSSSETKSVSLVEVARKLTPKGPGLPIPSANVHPFAVGGNVNINAINMAATANVCRGLLETSLTNPMLFALNVLTNIRGYVNDSGAGIENTEAQRKLAKGSDVFSAMYKCFSCGLGGELLPPVFAPYASTAMQIGNFLRVDLEESRAFPWEKIVQTMGDGVFSTSAHASALKHLRKKASRFLEMFTPCMEEAEEASDLLMLSESAKRKLNFARRLQKALKITRGKRRRANGEMCEISGELQQLARLLVVWWVLGPSSSQSTQELTQSFQNTAVTFKNARFIFAFLVFNNGHNQAKIATEIVTAGCKNNKFVVPPGWAMGSKKGTRESHEVSFKDISKDISASFMYHESTLGSRGLSDWFLLLTAAQQLADACGQHPVVKLADLLSTDAGSSILTGYQCIKLQDEGVKLLSGVLGKRSKTVDKGYSHVLFQFLKGIDAWKEPKGSAELSQAFGRYSSTSAEADQQAVLAQWNGDFPNVDCAWKTNKRAQKAMIRKGTSYQKPARLPGKAAAKAMEFHCSAHAPLRLQDLAEVPQPAPTQFCAGDSSQCIAFEHSTEMHSRL</sequence>
<organism evidence="2 3">
    <name type="scientific">Eimeria acervulina</name>
    <name type="common">Coccidian parasite</name>
    <dbReference type="NCBI Taxonomy" id="5801"/>
    <lineage>
        <taxon>Eukaryota</taxon>
        <taxon>Sar</taxon>
        <taxon>Alveolata</taxon>
        <taxon>Apicomplexa</taxon>
        <taxon>Conoidasida</taxon>
        <taxon>Coccidia</taxon>
        <taxon>Eucoccidiorida</taxon>
        <taxon>Eimeriorina</taxon>
        <taxon>Eimeriidae</taxon>
        <taxon>Eimeria</taxon>
    </lineage>
</organism>
<dbReference type="OrthoDB" id="346126at2759"/>
<dbReference type="VEuPathDB" id="ToxoDB:EAH_00006690"/>
<protein>
    <submittedName>
        <fullName evidence="2">Uncharacterized protein</fullName>
    </submittedName>
</protein>